<feature type="region of interest" description="Disordered" evidence="1">
    <location>
        <begin position="313"/>
        <end position="332"/>
    </location>
</feature>
<reference evidence="3" key="2">
    <citation type="submission" date="2020-10" db="EMBL/GenBank/DDBJ databases">
        <authorList>
            <person name="Cooper E.A."/>
            <person name="Brenton Z.W."/>
            <person name="Flinn B.S."/>
            <person name="Jenkins J."/>
            <person name="Shu S."/>
            <person name="Flowers D."/>
            <person name="Luo F."/>
            <person name="Wang Y."/>
            <person name="Xia P."/>
            <person name="Barry K."/>
            <person name="Daum C."/>
            <person name="Lipzen A."/>
            <person name="Yoshinaga Y."/>
            <person name="Schmutz J."/>
            <person name="Saski C."/>
            <person name="Vermerris W."/>
            <person name="Kresovich S."/>
        </authorList>
    </citation>
    <scope>NUCLEOTIDE SEQUENCE</scope>
</reference>
<evidence type="ECO:0000259" key="2">
    <source>
        <dbReference type="Pfam" id="PF12274"/>
    </source>
</evidence>
<dbReference type="Pfam" id="PF12274">
    <property type="entry name" value="DUF3615"/>
    <property type="match status" value="1"/>
</dbReference>
<dbReference type="KEGG" id="sbi:8079743"/>
<feature type="domain" description="DUF3615" evidence="2">
    <location>
        <begin position="153"/>
        <end position="258"/>
    </location>
</feature>
<dbReference type="OrthoDB" id="687911at2759"/>
<dbReference type="Gramene" id="EES09423">
    <property type="protein sequence ID" value="EES09423"/>
    <property type="gene ID" value="SORBI_3005G064700"/>
</dbReference>
<reference evidence="3" key="1">
    <citation type="journal article" date="2019" name="BMC Genomics">
        <title>A new reference genome for Sorghum bicolor reveals high levels of sequence similarity between sweet and grain genotypes: implications for the genetics of sugar metabolism.</title>
        <authorList>
            <person name="Cooper E.A."/>
            <person name="Brenton Z.W."/>
            <person name="Flinn B.S."/>
            <person name="Jenkins J."/>
            <person name="Shu S."/>
            <person name="Flowers D."/>
            <person name="Luo F."/>
            <person name="Wang Y."/>
            <person name="Xia P."/>
            <person name="Barry K."/>
            <person name="Daum C."/>
            <person name="Lipzen A."/>
            <person name="Yoshinaga Y."/>
            <person name="Schmutz J."/>
            <person name="Saski C."/>
            <person name="Vermerris W."/>
            <person name="Kresovich S."/>
        </authorList>
    </citation>
    <scope>NUCLEOTIDE SEQUENCE</scope>
</reference>
<organism evidence="3 4">
    <name type="scientific">Sorghum bicolor</name>
    <name type="common">Sorghum</name>
    <name type="synonym">Sorghum vulgare</name>
    <dbReference type="NCBI Taxonomy" id="4558"/>
    <lineage>
        <taxon>Eukaryota</taxon>
        <taxon>Viridiplantae</taxon>
        <taxon>Streptophyta</taxon>
        <taxon>Embryophyta</taxon>
        <taxon>Tracheophyta</taxon>
        <taxon>Spermatophyta</taxon>
        <taxon>Magnoliopsida</taxon>
        <taxon>Liliopsida</taxon>
        <taxon>Poales</taxon>
        <taxon>Poaceae</taxon>
        <taxon>PACMAD clade</taxon>
        <taxon>Panicoideae</taxon>
        <taxon>Andropogonodae</taxon>
        <taxon>Andropogoneae</taxon>
        <taxon>Sorghinae</taxon>
        <taxon>Sorghum</taxon>
    </lineage>
</organism>
<gene>
    <name evidence="3" type="ORF">BDA96_05G242100</name>
</gene>
<dbReference type="EMBL" id="CM027684">
    <property type="protein sequence ID" value="KAG0531067.1"/>
    <property type="molecule type" value="Genomic_DNA"/>
</dbReference>
<comment type="caution">
    <text evidence="3">The sequence shown here is derived from an EMBL/GenBank/DDBJ whole genome shotgun (WGS) entry which is preliminary data.</text>
</comment>
<dbReference type="PANTHER" id="PTHR33326">
    <property type="entry name" value="OS05G0543800 PROTEIN"/>
    <property type="match status" value="1"/>
</dbReference>
<sequence length="332" mass="38494">MPPRRSRRLRGQEPGEDCPHSSCREDKEHEAKPTSEQMQAEESAQVSQLSGRCLTSSPVPCIWEQLRRDWGRRFYIRLDAQGCFHTYPDVGGPFKSLLETNEAIDRYLEARRDPKMCEKQDRAIRECLYWPDGTVKRRTMSEKTEKSEMCQLVQALVDKYNEDQNLLEDLAHELKDVLHYQSIIENLNLYYHFNFTTKIKGADPNECSMDNLFFVEVKFIRQGKLTELQANCFYAVNPDDNGHCFGCTKDGDFGMKHPSGSVGYTAGHLNVGLPFGHFAKWKRDYEDEEDDDKYVKAKEAELRQMFKGLDNPDVMKKLCTPPPWATKRKAQE</sequence>
<dbReference type="InterPro" id="IPR022059">
    <property type="entry name" value="DUF3615"/>
</dbReference>
<dbReference type="OMA" id="TEKSEMC"/>
<evidence type="ECO:0000313" key="4">
    <source>
        <dbReference type="Proteomes" id="UP000807115"/>
    </source>
</evidence>
<protein>
    <recommendedName>
        <fullName evidence="2">DUF3615 domain-containing protein</fullName>
    </recommendedName>
</protein>
<name>A0A921R1T2_SORBI</name>
<accession>A0A921R1T2</accession>
<feature type="compositionally biased region" description="Polar residues" evidence="1">
    <location>
        <begin position="34"/>
        <end position="51"/>
    </location>
</feature>
<dbReference type="AlphaFoldDB" id="A0A921R1T2"/>
<feature type="region of interest" description="Disordered" evidence="1">
    <location>
        <begin position="1"/>
        <end position="51"/>
    </location>
</feature>
<evidence type="ECO:0000313" key="3">
    <source>
        <dbReference type="EMBL" id="KAG0531067.1"/>
    </source>
</evidence>
<evidence type="ECO:0000256" key="1">
    <source>
        <dbReference type="SAM" id="MobiDB-lite"/>
    </source>
</evidence>
<proteinExistence type="predicted"/>
<dbReference type="Proteomes" id="UP000807115">
    <property type="component" value="Chromosome 5"/>
</dbReference>
<dbReference type="PANTHER" id="PTHR33326:SF4">
    <property type="entry name" value="OS08G0495300 PROTEIN"/>
    <property type="match status" value="1"/>
</dbReference>
<feature type="compositionally biased region" description="Basic and acidic residues" evidence="1">
    <location>
        <begin position="10"/>
        <end position="33"/>
    </location>
</feature>